<sequence>MKQRTVGTSGLRVSHLGVGTWRWGRETDADEAAAILVAFLDAGGTLVDTAVSYADGAAEEILAGLLADVVPREELVLAGKAGLRFEDGQGVVDNSRGRLLGDLDRSLRRLGVDHLDLWQVHVPDPHVAVEETLSALDTAVESGKVRYVGVSNFSGWRTAQAATLQAAKPAFAPIVSNQVRYSLLARGVERDVVPACLGLGVGVLPYSPLGGGALTGKYRTGIPADSRAAAGTRHLADLDDPATVGVVEAVATAAEGLATSPLAISLAWVRDRPGVAAPIIGPRTLGQLTAALAAETLDLPPAIRSALDDVSAPRLQYPETVS</sequence>
<dbReference type="Gene3D" id="3.20.20.100">
    <property type="entry name" value="NADP-dependent oxidoreductase domain"/>
    <property type="match status" value="1"/>
</dbReference>
<dbReference type="PANTHER" id="PTHR43364:SF18">
    <property type="entry name" value="OXIDOREDUCTASE"/>
    <property type="match status" value="1"/>
</dbReference>
<protein>
    <submittedName>
        <fullName evidence="2">Predicted oxidoreductase</fullName>
    </submittedName>
</protein>
<dbReference type="Pfam" id="PF00248">
    <property type="entry name" value="Aldo_ket_red"/>
    <property type="match status" value="1"/>
</dbReference>
<dbReference type="InterPro" id="IPR023210">
    <property type="entry name" value="NADP_OxRdtase_dom"/>
</dbReference>
<dbReference type="InterPro" id="IPR050523">
    <property type="entry name" value="AKR_Detox_Biosynth"/>
</dbReference>
<organism evidence="2 3">
    <name type="scientific">Jatrophihabitans endophyticus</name>
    <dbReference type="NCBI Taxonomy" id="1206085"/>
    <lineage>
        <taxon>Bacteria</taxon>
        <taxon>Bacillati</taxon>
        <taxon>Actinomycetota</taxon>
        <taxon>Actinomycetes</taxon>
        <taxon>Jatrophihabitantales</taxon>
        <taxon>Jatrophihabitantaceae</taxon>
        <taxon>Jatrophihabitans</taxon>
    </lineage>
</organism>
<dbReference type="InterPro" id="IPR020471">
    <property type="entry name" value="AKR"/>
</dbReference>
<dbReference type="SUPFAM" id="SSF51430">
    <property type="entry name" value="NAD(P)-linked oxidoreductase"/>
    <property type="match status" value="1"/>
</dbReference>
<keyword evidence="3" id="KW-1185">Reference proteome</keyword>
<gene>
    <name evidence="2" type="ORF">SAMN05443575_0036</name>
</gene>
<accession>A0A1M5BY78</accession>
<feature type="domain" description="NADP-dependent oxidoreductase" evidence="1">
    <location>
        <begin position="16"/>
        <end position="307"/>
    </location>
</feature>
<dbReference type="AlphaFoldDB" id="A0A1M5BY78"/>
<proteinExistence type="predicted"/>
<dbReference type="OrthoDB" id="9768793at2"/>
<dbReference type="GO" id="GO:0016491">
    <property type="term" value="F:oxidoreductase activity"/>
    <property type="evidence" value="ECO:0007669"/>
    <property type="project" value="InterPro"/>
</dbReference>
<dbReference type="PROSITE" id="PS00062">
    <property type="entry name" value="ALDOKETO_REDUCTASE_2"/>
    <property type="match status" value="1"/>
</dbReference>
<evidence type="ECO:0000259" key="1">
    <source>
        <dbReference type="Pfam" id="PF00248"/>
    </source>
</evidence>
<dbReference type="PANTHER" id="PTHR43364">
    <property type="entry name" value="NADH-SPECIFIC METHYLGLYOXAL REDUCTASE-RELATED"/>
    <property type="match status" value="1"/>
</dbReference>
<dbReference type="GO" id="GO:0005829">
    <property type="term" value="C:cytosol"/>
    <property type="evidence" value="ECO:0007669"/>
    <property type="project" value="TreeGrafter"/>
</dbReference>
<name>A0A1M5BY78_9ACTN</name>
<dbReference type="STRING" id="1206085.SAMN05443575_0036"/>
<dbReference type="InterPro" id="IPR018170">
    <property type="entry name" value="Aldo/ket_reductase_CS"/>
</dbReference>
<dbReference type="Proteomes" id="UP000186132">
    <property type="component" value="Unassembled WGS sequence"/>
</dbReference>
<reference evidence="2 3" key="1">
    <citation type="submission" date="2016-11" db="EMBL/GenBank/DDBJ databases">
        <authorList>
            <person name="Jaros S."/>
            <person name="Januszkiewicz K."/>
            <person name="Wedrychowicz H."/>
        </authorList>
    </citation>
    <scope>NUCLEOTIDE SEQUENCE [LARGE SCALE GENOMIC DNA]</scope>
    <source>
        <strain evidence="2 3">DSM 45627</strain>
    </source>
</reference>
<evidence type="ECO:0000313" key="2">
    <source>
        <dbReference type="EMBL" id="SHF47478.1"/>
    </source>
</evidence>
<dbReference type="EMBL" id="FQVU01000001">
    <property type="protein sequence ID" value="SHF47478.1"/>
    <property type="molecule type" value="Genomic_DNA"/>
</dbReference>
<dbReference type="PRINTS" id="PR00069">
    <property type="entry name" value="ALDKETRDTASE"/>
</dbReference>
<dbReference type="RefSeq" id="WP_073384531.1">
    <property type="nucleotide sequence ID" value="NZ_FQVU01000001.1"/>
</dbReference>
<evidence type="ECO:0000313" key="3">
    <source>
        <dbReference type="Proteomes" id="UP000186132"/>
    </source>
</evidence>
<dbReference type="InterPro" id="IPR036812">
    <property type="entry name" value="NAD(P)_OxRdtase_dom_sf"/>
</dbReference>